<proteinExistence type="predicted"/>
<dbReference type="EMBL" id="JAKFHA010000007">
    <property type="protein sequence ID" value="MCF2528481.1"/>
    <property type="molecule type" value="Genomic_DNA"/>
</dbReference>
<organism evidence="1 2">
    <name type="scientific">Yinghuangia soli</name>
    <dbReference type="NCBI Taxonomy" id="2908204"/>
    <lineage>
        <taxon>Bacteria</taxon>
        <taxon>Bacillati</taxon>
        <taxon>Actinomycetota</taxon>
        <taxon>Actinomycetes</taxon>
        <taxon>Kitasatosporales</taxon>
        <taxon>Streptomycetaceae</taxon>
        <taxon>Yinghuangia</taxon>
    </lineage>
</organism>
<dbReference type="RefSeq" id="WP_235052651.1">
    <property type="nucleotide sequence ID" value="NZ_JAKFHA010000007.1"/>
</dbReference>
<accession>A0AA41U0D5</accession>
<evidence type="ECO:0000313" key="1">
    <source>
        <dbReference type="EMBL" id="MCF2528481.1"/>
    </source>
</evidence>
<protein>
    <submittedName>
        <fullName evidence="1">SCO2522 family protein</fullName>
    </submittedName>
</protein>
<dbReference type="InterPro" id="IPR049747">
    <property type="entry name" value="SCO2522-like"/>
</dbReference>
<comment type="caution">
    <text evidence="1">The sequence shown here is derived from an EMBL/GenBank/DDBJ whole genome shotgun (WGS) entry which is preliminary data.</text>
</comment>
<name>A0AA41U0D5_9ACTN</name>
<gene>
    <name evidence="1" type="ORF">LZ495_14790</name>
</gene>
<dbReference type="AlphaFoldDB" id="A0AA41U0D5"/>
<dbReference type="NCBIfam" id="NF040566">
    <property type="entry name" value="SCO2522_fam"/>
    <property type="match status" value="1"/>
</dbReference>
<reference evidence="1" key="1">
    <citation type="submission" date="2022-01" db="EMBL/GenBank/DDBJ databases">
        <title>Genome-Based Taxonomic Classification of the Phylum Actinobacteria.</title>
        <authorList>
            <person name="Gao Y."/>
        </authorList>
    </citation>
    <scope>NUCLEOTIDE SEQUENCE</scope>
    <source>
        <strain evidence="1">KLBMP 8922</strain>
    </source>
</reference>
<dbReference type="Proteomes" id="UP001165378">
    <property type="component" value="Unassembled WGS sequence"/>
</dbReference>
<evidence type="ECO:0000313" key="2">
    <source>
        <dbReference type="Proteomes" id="UP001165378"/>
    </source>
</evidence>
<keyword evidence="2" id="KW-1185">Reference proteome</keyword>
<sequence length="323" mass="35230">MEVAVVETVFHETTAEPRVAAVPLAHVSLELGHLYMDDFAAGPERLRAHFGRVRPWADAVTAMTAAQLPRGRPRISTCFLVDDYFTRYSSPAELVPMVLAEAEAAGLRIDYLARESGCARADGVELAASVLARLVEAPPPGSNGSRPPVREVGWMCNGERTPAVDALEAMSGVPAWSPPSEVGARRHSVFTDVELWDDRGQRRTWSCAFLAAVWQLARLGLLRHRGDPVMSPVRWAGGFPGDWDALPAVVQLREEAAPFAAYQTCSVLPNRFLDVEHAVRIVLGRVQVEPRALEQVSERAAQEGFPLPAEVADRAAYVLYSGS</sequence>